<comment type="caution">
    <text evidence="1">The sequence shown here is derived from an EMBL/GenBank/DDBJ whole genome shotgun (WGS) entry which is preliminary data.</text>
</comment>
<dbReference type="Proteomes" id="UP000271631">
    <property type="component" value="Unassembled WGS sequence"/>
</dbReference>
<dbReference type="AlphaFoldDB" id="A0A0N0WVH4"/>
<protein>
    <submittedName>
        <fullName evidence="1">Uncharacterized protein</fullName>
    </submittedName>
</protein>
<dbReference type="EMBL" id="RBUQ01000130">
    <property type="protein sequence ID" value="RMV38117.1"/>
    <property type="molecule type" value="Genomic_DNA"/>
</dbReference>
<sequence>MGRAIYPLDACVERPAQRGPFLTAQGRVHLTDKAVDNLNG</sequence>
<evidence type="ECO:0000313" key="1">
    <source>
        <dbReference type="EMBL" id="RMV38117.1"/>
    </source>
</evidence>
<evidence type="ECO:0000313" key="2">
    <source>
        <dbReference type="Proteomes" id="UP000271631"/>
    </source>
</evidence>
<reference evidence="1 2" key="1">
    <citation type="submission" date="2018-08" db="EMBL/GenBank/DDBJ databases">
        <title>Recombination of ecologically and evolutionarily significant loci maintains genetic cohesion in the Pseudomonas syringae species complex.</title>
        <authorList>
            <person name="Dillon M."/>
            <person name="Thakur S."/>
            <person name="Almeida R.N.D."/>
            <person name="Weir B.S."/>
            <person name="Guttman D.S."/>
        </authorList>
    </citation>
    <scope>NUCLEOTIDE SEQUENCE [LARGE SCALE GENOMIC DNA]</scope>
    <source>
        <strain evidence="1 2">ICMP 11281</strain>
    </source>
</reference>
<name>A0A0N0WVH4_PSEYM</name>
<organism evidence="1 2">
    <name type="scientific">Pseudomonas syringae pv. maculicola</name>
    <dbReference type="NCBI Taxonomy" id="59511"/>
    <lineage>
        <taxon>Bacteria</taxon>
        <taxon>Pseudomonadati</taxon>
        <taxon>Pseudomonadota</taxon>
        <taxon>Gammaproteobacteria</taxon>
        <taxon>Pseudomonadales</taxon>
        <taxon>Pseudomonadaceae</taxon>
        <taxon>Pseudomonas</taxon>
    </lineage>
</organism>
<accession>A0A0N0WVH4</accession>
<proteinExistence type="predicted"/>
<gene>
    <name evidence="1" type="ORF">ALP13_102612</name>
</gene>